<name>A0ABR1R9H2_9PEZI</name>
<comment type="caution">
    <text evidence="1">The sequence shown here is derived from an EMBL/GenBank/DDBJ whole genome shotgun (WGS) entry which is preliminary data.</text>
</comment>
<evidence type="ECO:0000313" key="1">
    <source>
        <dbReference type="EMBL" id="KAK8005947.1"/>
    </source>
</evidence>
<gene>
    <name evidence="1" type="ORF">PG991_012244</name>
</gene>
<proteinExistence type="predicted"/>
<sequence length="404" mass="46027">MLLGIGAVLSYTDLEFFKIETASARGRRTFFSHLKKQREQLRKIALRHQWATRKCLGLMQETSVLDLHASTIRKVLLDNGIEVPVDLVLTANDTIHVYDLISKNAQIAEMLFQMGFRDIDFDIPYGEPPLTKSPEPDYIYWLIERGADLKRRIRPVVNDQYKTSGIFSAHFVMFNLGHNMKKGHTQTMVSTIARILPISLTDHCSCQCSTDGCTPFIYMLKGYYGDASEPCGIADMDFINMSNGLPIGIIKSLYLSVARFACFESLDLTHTCCDALRIVWYGWSYVVKVPDEGVEIQQEESALLSLLDEMVDELAGRIDQITGDPAQLQACWENYWEDYVYAVLNELDKDQMTEEERHGAETIGVVWESEAEDETVCIDKPVEDTMEVKINRLFRELESIGKEI</sequence>
<dbReference type="Proteomes" id="UP001396898">
    <property type="component" value="Unassembled WGS sequence"/>
</dbReference>
<evidence type="ECO:0000313" key="2">
    <source>
        <dbReference type="Proteomes" id="UP001396898"/>
    </source>
</evidence>
<reference evidence="1 2" key="1">
    <citation type="submission" date="2023-01" db="EMBL/GenBank/DDBJ databases">
        <title>Analysis of 21 Apiospora genomes using comparative genomics revels a genus with tremendous synthesis potential of carbohydrate active enzymes and secondary metabolites.</title>
        <authorList>
            <person name="Sorensen T."/>
        </authorList>
    </citation>
    <scope>NUCLEOTIDE SEQUENCE [LARGE SCALE GENOMIC DNA]</scope>
    <source>
        <strain evidence="1 2">CBS 20057</strain>
    </source>
</reference>
<accession>A0ABR1R9H2</accession>
<dbReference type="EMBL" id="JAQQWI010000017">
    <property type="protein sequence ID" value="KAK8005947.1"/>
    <property type="molecule type" value="Genomic_DNA"/>
</dbReference>
<evidence type="ECO:0008006" key="3">
    <source>
        <dbReference type="Google" id="ProtNLM"/>
    </source>
</evidence>
<organism evidence="1 2">
    <name type="scientific">Apiospora marii</name>
    <dbReference type="NCBI Taxonomy" id="335849"/>
    <lineage>
        <taxon>Eukaryota</taxon>
        <taxon>Fungi</taxon>
        <taxon>Dikarya</taxon>
        <taxon>Ascomycota</taxon>
        <taxon>Pezizomycotina</taxon>
        <taxon>Sordariomycetes</taxon>
        <taxon>Xylariomycetidae</taxon>
        <taxon>Amphisphaeriales</taxon>
        <taxon>Apiosporaceae</taxon>
        <taxon>Apiospora</taxon>
    </lineage>
</organism>
<protein>
    <recommendedName>
        <fullName evidence="3">Post-SET domain-containing protein</fullName>
    </recommendedName>
</protein>
<keyword evidence="2" id="KW-1185">Reference proteome</keyword>